<dbReference type="EMBL" id="LAZR01000097">
    <property type="protein sequence ID" value="KKN92087.1"/>
    <property type="molecule type" value="Genomic_DNA"/>
</dbReference>
<name>A0A0F9UX64_9ZZZZ</name>
<sequence>MQTEWQLLSGLLALTLRFSEPEPHPLTSSFSAQAENLPSALALTKAPACAGDDGVMGERALR</sequence>
<gene>
    <name evidence="1" type="ORF">LCGC14_0211450</name>
</gene>
<protein>
    <submittedName>
        <fullName evidence="1">Uncharacterized protein</fullName>
    </submittedName>
</protein>
<dbReference type="AlphaFoldDB" id="A0A0F9UX64"/>
<organism evidence="1">
    <name type="scientific">marine sediment metagenome</name>
    <dbReference type="NCBI Taxonomy" id="412755"/>
    <lineage>
        <taxon>unclassified sequences</taxon>
        <taxon>metagenomes</taxon>
        <taxon>ecological metagenomes</taxon>
    </lineage>
</organism>
<accession>A0A0F9UX64</accession>
<comment type="caution">
    <text evidence="1">The sequence shown here is derived from an EMBL/GenBank/DDBJ whole genome shotgun (WGS) entry which is preliminary data.</text>
</comment>
<proteinExistence type="predicted"/>
<reference evidence="1" key="1">
    <citation type="journal article" date="2015" name="Nature">
        <title>Complex archaea that bridge the gap between prokaryotes and eukaryotes.</title>
        <authorList>
            <person name="Spang A."/>
            <person name="Saw J.H."/>
            <person name="Jorgensen S.L."/>
            <person name="Zaremba-Niedzwiedzka K."/>
            <person name="Martijn J."/>
            <person name="Lind A.E."/>
            <person name="van Eijk R."/>
            <person name="Schleper C."/>
            <person name="Guy L."/>
            <person name="Ettema T.J."/>
        </authorList>
    </citation>
    <scope>NUCLEOTIDE SEQUENCE</scope>
</reference>
<evidence type="ECO:0000313" key="1">
    <source>
        <dbReference type="EMBL" id="KKN92087.1"/>
    </source>
</evidence>